<dbReference type="Proteomes" id="UP000785679">
    <property type="component" value="Unassembled WGS sequence"/>
</dbReference>
<feature type="region of interest" description="Disordered" evidence="1">
    <location>
        <begin position="176"/>
        <end position="244"/>
    </location>
</feature>
<organism evidence="2 3">
    <name type="scientific">Halteria grandinella</name>
    <dbReference type="NCBI Taxonomy" id="5974"/>
    <lineage>
        <taxon>Eukaryota</taxon>
        <taxon>Sar</taxon>
        <taxon>Alveolata</taxon>
        <taxon>Ciliophora</taxon>
        <taxon>Intramacronucleata</taxon>
        <taxon>Spirotrichea</taxon>
        <taxon>Stichotrichia</taxon>
        <taxon>Sporadotrichida</taxon>
        <taxon>Halteriidae</taxon>
        <taxon>Halteria</taxon>
    </lineage>
</organism>
<dbReference type="EMBL" id="RRYP01024241">
    <property type="protein sequence ID" value="TNV72105.1"/>
    <property type="molecule type" value="Genomic_DNA"/>
</dbReference>
<comment type="caution">
    <text evidence="2">The sequence shown here is derived from an EMBL/GenBank/DDBJ whole genome shotgun (WGS) entry which is preliminary data.</text>
</comment>
<evidence type="ECO:0000313" key="3">
    <source>
        <dbReference type="Proteomes" id="UP000785679"/>
    </source>
</evidence>
<proteinExistence type="predicted"/>
<gene>
    <name evidence="2" type="ORF">FGO68_gene1557</name>
</gene>
<feature type="region of interest" description="Disordered" evidence="1">
    <location>
        <begin position="1"/>
        <end position="22"/>
    </location>
</feature>
<dbReference type="AlphaFoldDB" id="A0A8J8NCH1"/>
<feature type="compositionally biased region" description="Polar residues" evidence="1">
    <location>
        <begin position="205"/>
        <end position="236"/>
    </location>
</feature>
<sequence>MNSVAQQSPFTYDTTSQPRVNIPVRPPIFQTASDHNLSPSSTFEQEGAYQERKMMQCDSAQVNPFSQNMSEGGSSHESFQKIDSKDSMWKPAPIMGREISQHIVPSFSYNQPSLTSQLKTQQEVVLSQTFNKLAGNQQTVMNYNTDSVQIVQKNSQQFQRLEEETERRMMPGNHATIVQGSSSLPDFVSTGQSSHGEGRVINAAGPSSQSSKAKLGTTSALSQSMATKRPTTTQAPGSAVNKKK</sequence>
<protein>
    <submittedName>
        <fullName evidence="2">Uncharacterized protein</fullName>
    </submittedName>
</protein>
<evidence type="ECO:0000256" key="1">
    <source>
        <dbReference type="SAM" id="MobiDB-lite"/>
    </source>
</evidence>
<accession>A0A8J8NCH1</accession>
<keyword evidence="3" id="KW-1185">Reference proteome</keyword>
<name>A0A8J8NCH1_HALGN</name>
<feature type="compositionally biased region" description="Polar residues" evidence="1">
    <location>
        <begin position="1"/>
        <end position="19"/>
    </location>
</feature>
<reference evidence="2" key="1">
    <citation type="submission" date="2019-06" db="EMBL/GenBank/DDBJ databases">
        <authorList>
            <person name="Zheng W."/>
        </authorList>
    </citation>
    <scope>NUCLEOTIDE SEQUENCE</scope>
    <source>
        <strain evidence="2">QDHG01</strain>
    </source>
</reference>
<feature type="compositionally biased region" description="Polar residues" evidence="1">
    <location>
        <begin position="176"/>
        <end position="195"/>
    </location>
</feature>
<evidence type="ECO:0000313" key="2">
    <source>
        <dbReference type="EMBL" id="TNV72105.1"/>
    </source>
</evidence>